<evidence type="ECO:0000313" key="2">
    <source>
        <dbReference type="Proteomes" id="UP001602013"/>
    </source>
</evidence>
<keyword evidence="2" id="KW-1185">Reference proteome</keyword>
<protein>
    <recommendedName>
        <fullName evidence="3">DUF5642 domain-containing protein</fullName>
    </recommendedName>
</protein>
<dbReference type="EMBL" id="JBIASD010000009">
    <property type="protein sequence ID" value="MFF3667102.1"/>
    <property type="molecule type" value="Genomic_DNA"/>
</dbReference>
<dbReference type="RefSeq" id="WP_387411932.1">
    <property type="nucleotide sequence ID" value="NZ_JBIASD010000009.1"/>
</dbReference>
<proteinExistence type="predicted"/>
<name>A0ABW6SQ51_9ACTN</name>
<gene>
    <name evidence="1" type="ORF">ACFYXI_16000</name>
</gene>
<accession>A0ABW6SQ51</accession>
<dbReference type="PROSITE" id="PS51257">
    <property type="entry name" value="PROKAR_LIPOPROTEIN"/>
    <property type="match status" value="1"/>
</dbReference>
<reference evidence="1 2" key="1">
    <citation type="submission" date="2024-10" db="EMBL/GenBank/DDBJ databases">
        <title>The Natural Products Discovery Center: Release of the First 8490 Sequenced Strains for Exploring Actinobacteria Biosynthetic Diversity.</title>
        <authorList>
            <person name="Kalkreuter E."/>
            <person name="Kautsar S.A."/>
            <person name="Yang D."/>
            <person name="Bader C.D."/>
            <person name="Teijaro C.N."/>
            <person name="Fluegel L."/>
            <person name="Davis C.M."/>
            <person name="Simpson J.R."/>
            <person name="Lauterbach L."/>
            <person name="Steele A.D."/>
            <person name="Gui C."/>
            <person name="Meng S."/>
            <person name="Li G."/>
            <person name="Viehrig K."/>
            <person name="Ye F."/>
            <person name="Su P."/>
            <person name="Kiefer A.F."/>
            <person name="Nichols A."/>
            <person name="Cepeda A.J."/>
            <person name="Yan W."/>
            <person name="Fan B."/>
            <person name="Jiang Y."/>
            <person name="Adhikari A."/>
            <person name="Zheng C.-J."/>
            <person name="Schuster L."/>
            <person name="Cowan T.M."/>
            <person name="Smanski M.J."/>
            <person name="Chevrette M.G."/>
            <person name="De Carvalho L.P.S."/>
            <person name="Shen B."/>
        </authorList>
    </citation>
    <scope>NUCLEOTIDE SEQUENCE [LARGE SCALE GENOMIC DNA]</scope>
    <source>
        <strain evidence="1 2">NPDC002173</strain>
    </source>
</reference>
<dbReference type="Proteomes" id="UP001602013">
    <property type="component" value="Unassembled WGS sequence"/>
</dbReference>
<evidence type="ECO:0008006" key="3">
    <source>
        <dbReference type="Google" id="ProtNLM"/>
    </source>
</evidence>
<organism evidence="1 2">
    <name type="scientific">Microtetraspora malaysiensis</name>
    <dbReference type="NCBI Taxonomy" id="161358"/>
    <lineage>
        <taxon>Bacteria</taxon>
        <taxon>Bacillati</taxon>
        <taxon>Actinomycetota</taxon>
        <taxon>Actinomycetes</taxon>
        <taxon>Streptosporangiales</taxon>
        <taxon>Streptosporangiaceae</taxon>
        <taxon>Microtetraspora</taxon>
    </lineage>
</organism>
<comment type="caution">
    <text evidence="1">The sequence shown here is derived from an EMBL/GenBank/DDBJ whole genome shotgun (WGS) entry which is preliminary data.</text>
</comment>
<evidence type="ECO:0000313" key="1">
    <source>
        <dbReference type="EMBL" id="MFF3667102.1"/>
    </source>
</evidence>
<sequence length="254" mass="26660">MRGVDRKASRRRVTRRVSRAAAGMLALGVLTGCSGGAPQASTNPPYTLDSIRSGLVSPGDLGEGATEFKDNGHASHVVYTPPNSIPTCPYVQRSEDVEVDVRPAVEPVGGMPTGRFIVGPQLAGTSSLPVVTQGAAVFTSSSLADNTMDTVVAESAKCPETFGVLGGPPTVVGDYKVGSRQIEMEGWKGFAQHLVHTSPPEVNPDTYDDLVTVVVHKANAIIYVGYAQIKAVGQRADSDEKVKALMKTTLARLG</sequence>